<evidence type="ECO:0000256" key="1">
    <source>
        <dbReference type="SAM" id="Phobius"/>
    </source>
</evidence>
<evidence type="ECO:0000313" key="2">
    <source>
        <dbReference type="EMBL" id="MDO9713884.1"/>
    </source>
</evidence>
<proteinExistence type="predicted"/>
<reference evidence="2 3" key="1">
    <citation type="submission" date="2023-08" db="EMBL/GenBank/DDBJ databases">
        <title>The draft genome sequence of Paracraurococcus sp. LOR1-02.</title>
        <authorList>
            <person name="Kingkaew E."/>
            <person name="Tanasupawat S."/>
        </authorList>
    </citation>
    <scope>NUCLEOTIDE SEQUENCE [LARGE SCALE GENOMIC DNA]</scope>
    <source>
        <strain evidence="2 3">LOR1-02</strain>
    </source>
</reference>
<protein>
    <submittedName>
        <fullName evidence="2">Uncharacterized protein</fullName>
    </submittedName>
</protein>
<accession>A0ABT9ECH2</accession>
<dbReference type="RefSeq" id="WP_305108732.1">
    <property type="nucleotide sequence ID" value="NZ_JAUTWS010000132.1"/>
</dbReference>
<dbReference type="Proteomes" id="UP001243009">
    <property type="component" value="Unassembled WGS sequence"/>
</dbReference>
<sequence length="66" mass="7030">MLDVAANLLGAVLVLGGIAFAFCAGVVVLANAKLIVPDELRIQQQIKGWLILLGTTGFVVWLLLLR</sequence>
<keyword evidence="1" id="KW-0472">Membrane</keyword>
<gene>
    <name evidence="2" type="ORF">Q7A36_36595</name>
</gene>
<feature type="transmembrane region" description="Helical" evidence="1">
    <location>
        <begin position="48"/>
        <end position="65"/>
    </location>
</feature>
<feature type="transmembrane region" description="Helical" evidence="1">
    <location>
        <begin position="12"/>
        <end position="36"/>
    </location>
</feature>
<comment type="caution">
    <text evidence="2">The sequence shown here is derived from an EMBL/GenBank/DDBJ whole genome shotgun (WGS) entry which is preliminary data.</text>
</comment>
<organism evidence="2 3">
    <name type="scientific">Paracraurococcus lichenis</name>
    <dbReference type="NCBI Taxonomy" id="3064888"/>
    <lineage>
        <taxon>Bacteria</taxon>
        <taxon>Pseudomonadati</taxon>
        <taxon>Pseudomonadota</taxon>
        <taxon>Alphaproteobacteria</taxon>
        <taxon>Acetobacterales</taxon>
        <taxon>Roseomonadaceae</taxon>
        <taxon>Paracraurococcus</taxon>
    </lineage>
</organism>
<keyword evidence="1" id="KW-0812">Transmembrane</keyword>
<keyword evidence="3" id="KW-1185">Reference proteome</keyword>
<name>A0ABT9ECH2_9PROT</name>
<evidence type="ECO:0000313" key="3">
    <source>
        <dbReference type="Proteomes" id="UP001243009"/>
    </source>
</evidence>
<dbReference type="EMBL" id="JAUTWS010000132">
    <property type="protein sequence ID" value="MDO9713884.1"/>
    <property type="molecule type" value="Genomic_DNA"/>
</dbReference>
<keyword evidence="1" id="KW-1133">Transmembrane helix</keyword>